<protein>
    <submittedName>
        <fullName evidence="3">Uncharacterized protein</fullName>
    </submittedName>
</protein>
<gene>
    <name evidence="3" type="ORF">D3272_14155</name>
</gene>
<feature type="compositionally biased region" description="Low complexity" evidence="1">
    <location>
        <begin position="25"/>
        <end position="36"/>
    </location>
</feature>
<evidence type="ECO:0000256" key="1">
    <source>
        <dbReference type="SAM" id="MobiDB-lite"/>
    </source>
</evidence>
<evidence type="ECO:0000256" key="2">
    <source>
        <dbReference type="SAM" id="SignalP"/>
    </source>
</evidence>
<accession>A0A4Q2RAW3</accession>
<reference evidence="3 4" key="1">
    <citation type="submission" date="2018-09" db="EMBL/GenBank/DDBJ databases">
        <authorList>
            <person name="Grouzdev D.S."/>
            <person name="Krutkina M.S."/>
        </authorList>
    </citation>
    <scope>NUCLEOTIDE SEQUENCE [LARGE SCALE GENOMIC DNA]</scope>
    <source>
        <strain evidence="3 4">RmlP001</strain>
    </source>
</reference>
<keyword evidence="4" id="KW-1185">Reference proteome</keyword>
<organism evidence="3 4">
    <name type="scientific">Lichenibacterium ramalinae</name>
    <dbReference type="NCBI Taxonomy" id="2316527"/>
    <lineage>
        <taxon>Bacteria</taxon>
        <taxon>Pseudomonadati</taxon>
        <taxon>Pseudomonadota</taxon>
        <taxon>Alphaproteobacteria</taxon>
        <taxon>Hyphomicrobiales</taxon>
        <taxon>Lichenihabitantaceae</taxon>
        <taxon>Lichenibacterium</taxon>
    </lineage>
</organism>
<reference evidence="3 4" key="2">
    <citation type="submission" date="2019-02" db="EMBL/GenBank/DDBJ databases">
        <title>'Lichenibacterium ramalinii' gen. nov. sp. nov., 'Lichenibacterium minor' gen. nov. sp. nov.</title>
        <authorList>
            <person name="Pankratov T."/>
        </authorList>
    </citation>
    <scope>NUCLEOTIDE SEQUENCE [LARGE SCALE GENOMIC DNA]</scope>
    <source>
        <strain evidence="3 4">RmlP001</strain>
    </source>
</reference>
<comment type="caution">
    <text evidence="3">The sequence shown here is derived from an EMBL/GenBank/DDBJ whole genome shotgun (WGS) entry which is preliminary data.</text>
</comment>
<dbReference type="Proteomes" id="UP000289411">
    <property type="component" value="Unassembled WGS sequence"/>
</dbReference>
<evidence type="ECO:0000313" key="4">
    <source>
        <dbReference type="Proteomes" id="UP000289411"/>
    </source>
</evidence>
<feature type="signal peptide" evidence="2">
    <location>
        <begin position="1"/>
        <end position="24"/>
    </location>
</feature>
<dbReference type="RefSeq" id="WP_129219850.1">
    <property type="nucleotide sequence ID" value="NZ_QYBC01000011.1"/>
</dbReference>
<proteinExistence type="predicted"/>
<dbReference type="OrthoDB" id="8400919at2"/>
<sequence length="96" mass="9246">MRRVWIPRVALAAAALALAGGVAAAQTSAPAPGAAPRTDLATKPGTLSDKLGATNGVIKPTGNVDPGMGKAAPSTGTTPVIRPGDVPPQTGKGGSP</sequence>
<dbReference type="EMBL" id="QYBC01000011">
    <property type="protein sequence ID" value="RYB04240.1"/>
    <property type="molecule type" value="Genomic_DNA"/>
</dbReference>
<feature type="region of interest" description="Disordered" evidence="1">
    <location>
        <begin position="25"/>
        <end position="96"/>
    </location>
</feature>
<evidence type="ECO:0000313" key="3">
    <source>
        <dbReference type="EMBL" id="RYB04240.1"/>
    </source>
</evidence>
<keyword evidence="2" id="KW-0732">Signal</keyword>
<dbReference type="AlphaFoldDB" id="A0A4Q2RAW3"/>
<feature type="chain" id="PRO_5020629883" evidence="2">
    <location>
        <begin position="25"/>
        <end position="96"/>
    </location>
</feature>
<name>A0A4Q2RAW3_9HYPH</name>